<accession>A0A3P8U5N6</accession>
<evidence type="ECO:0000256" key="1">
    <source>
        <dbReference type="SAM" id="MobiDB-lite"/>
    </source>
</evidence>
<organism evidence="2 3">
    <name type="scientific">Amphiprion percula</name>
    <name type="common">Orange clownfish</name>
    <name type="synonym">Lutjanus percula</name>
    <dbReference type="NCBI Taxonomy" id="161767"/>
    <lineage>
        <taxon>Eukaryota</taxon>
        <taxon>Metazoa</taxon>
        <taxon>Chordata</taxon>
        <taxon>Craniata</taxon>
        <taxon>Vertebrata</taxon>
        <taxon>Euteleostomi</taxon>
        <taxon>Actinopterygii</taxon>
        <taxon>Neopterygii</taxon>
        <taxon>Teleostei</taxon>
        <taxon>Neoteleostei</taxon>
        <taxon>Acanthomorphata</taxon>
        <taxon>Ovalentaria</taxon>
        <taxon>Pomacentridae</taxon>
        <taxon>Amphiprion</taxon>
    </lineage>
</organism>
<reference evidence="2" key="3">
    <citation type="submission" date="2025-09" db="UniProtKB">
        <authorList>
            <consortium name="Ensembl"/>
        </authorList>
    </citation>
    <scope>IDENTIFICATION</scope>
</reference>
<dbReference type="Proteomes" id="UP000265080">
    <property type="component" value="Chromosome 12"/>
</dbReference>
<dbReference type="InterPro" id="IPR012337">
    <property type="entry name" value="RNaseH-like_sf"/>
</dbReference>
<evidence type="ECO:0000313" key="3">
    <source>
        <dbReference type="Proteomes" id="UP000265080"/>
    </source>
</evidence>
<dbReference type="PANTHER" id="PTHR46880:SF8">
    <property type="entry name" value="E3 SUMO-PROTEIN LIGASE KIAA1586"/>
    <property type="match status" value="1"/>
</dbReference>
<reference evidence="2 3" key="1">
    <citation type="submission" date="2018-03" db="EMBL/GenBank/DDBJ databases">
        <title>Finding Nemo's genes: A chromosome-scale reference assembly of the genome of the orange clownfish Amphiprion percula.</title>
        <authorList>
            <person name="Lehmann R."/>
        </authorList>
    </citation>
    <scope>NUCLEOTIDE SEQUENCE</scope>
</reference>
<evidence type="ECO:0000313" key="2">
    <source>
        <dbReference type="Ensembl" id="ENSAPEP00000033850.1"/>
    </source>
</evidence>
<dbReference type="GeneTree" id="ENSGT00940000162903"/>
<dbReference type="AlphaFoldDB" id="A0A3P8U5N6"/>
<proteinExistence type="predicted"/>
<feature type="compositionally biased region" description="Polar residues" evidence="1">
    <location>
        <begin position="15"/>
        <end position="27"/>
    </location>
</feature>
<keyword evidence="3" id="KW-1185">Reference proteome</keyword>
<dbReference type="OMA" id="KWHCLCH"/>
<reference evidence="2" key="2">
    <citation type="submission" date="2025-08" db="UniProtKB">
        <authorList>
            <consortium name="Ensembl"/>
        </authorList>
    </citation>
    <scope>IDENTIFICATION</scope>
</reference>
<dbReference type="PANTHER" id="PTHR46880">
    <property type="entry name" value="RAS-ASSOCIATING DOMAIN-CONTAINING PROTEIN"/>
    <property type="match status" value="1"/>
</dbReference>
<protein>
    <recommendedName>
        <fullName evidence="4">DUF4371 domain-containing protein</fullName>
    </recommendedName>
</protein>
<dbReference type="SUPFAM" id="SSF53098">
    <property type="entry name" value="Ribonuclease H-like"/>
    <property type="match status" value="1"/>
</dbReference>
<name>A0A3P8U5N6_AMPPE</name>
<feature type="compositionally biased region" description="Low complexity" evidence="1">
    <location>
        <begin position="58"/>
        <end position="67"/>
    </location>
</feature>
<dbReference type="Ensembl" id="ENSAPET00000034736.1">
    <property type="protein sequence ID" value="ENSAPEP00000033850.1"/>
    <property type="gene ID" value="ENSAPEG00000024045.1"/>
</dbReference>
<evidence type="ECO:0008006" key="4">
    <source>
        <dbReference type="Google" id="ProtNLM"/>
    </source>
</evidence>
<feature type="region of interest" description="Disordered" evidence="1">
    <location>
        <begin position="1"/>
        <end position="74"/>
    </location>
</feature>
<sequence>TPRCHRGRGEETDTAGPQTSSISTENEYVQPKKNPREDVSQIDQIQDEDNEDNRREPAAAAESEASPGDATSNYPSIWTKEQYHQFKDKNEWLFAKNGMLGCTLCHNVKDLGVMSSRGVNIAANWAEGKICSFGQRREIQLTSLRKKINEHKNSLKDILMNINATSQEFAFETTARVFRTAYYVAKSNKPFTDFESLIDLQEANSMNLGRVLHSKTVCVDIVDHVASQMKNEILKKIIKNKSKITILADESTTVGNKSTLIVFLKASVDGAMEPIAFPLELVELDSLNLIGFCSDGASVMLGVKSGVRKLLKDDFPSIVLWHCLNHRLELAVDQALDKTGGTKDFHAFLDSLYALYSQSPKNTRELSECAHNLHITLRRIGKVFTVRWVASSWRAVSAVWQSYPALAQHFREASEDHSRDSKERAKFSGLLSKLCSVSFVKSLALMVDILTELKNLSEILQSRKTTIPKAHEMMTIYVQRIESLCDYPGKHTVEAVQSEQKMIFKGEQLRVGKSPIIDSVHRKEAYNSLINQMAVLNPDSWVQDNPHYGEEEVKGFCDVLSINDKEAHIGFIEYKASGGRSIPDKWKKLFTAVNTLSASNADCERGFSTMNNILTEYRGRLTTVNASNLLLISSVGPPCKKWDPLPYVKTWLGKGRRAAHATSGMARNDPTEDDYFSPLWDML</sequence>